<dbReference type="Proteomes" id="UP000012128">
    <property type="component" value="Unassembled WGS sequence"/>
</dbReference>
<dbReference type="InterPro" id="IPR010982">
    <property type="entry name" value="Lambda_DNA-bd_dom_sf"/>
</dbReference>
<dbReference type="Pfam" id="PF01381">
    <property type="entry name" value="HTH_3"/>
    <property type="match status" value="1"/>
</dbReference>
<dbReference type="AlphaFoldDB" id="M6GKI9"/>
<accession>M6GKI9</accession>
<dbReference type="InterPro" id="IPR001387">
    <property type="entry name" value="Cro/C1-type_HTH"/>
</dbReference>
<proteinExistence type="predicted"/>
<organism evidence="2 3">
    <name type="scientific">Leptospira interrogans str. 2006001854</name>
    <dbReference type="NCBI Taxonomy" id="1001590"/>
    <lineage>
        <taxon>Bacteria</taxon>
        <taxon>Pseudomonadati</taxon>
        <taxon>Spirochaetota</taxon>
        <taxon>Spirochaetia</taxon>
        <taxon>Leptospirales</taxon>
        <taxon>Leptospiraceae</taxon>
        <taxon>Leptospira</taxon>
    </lineage>
</organism>
<evidence type="ECO:0000259" key="1">
    <source>
        <dbReference type="PROSITE" id="PS50943"/>
    </source>
</evidence>
<dbReference type="SUPFAM" id="SSF47413">
    <property type="entry name" value="lambda repressor-like DNA-binding domains"/>
    <property type="match status" value="1"/>
</dbReference>
<name>M6GKI9_LEPIR</name>
<feature type="domain" description="HTH cro/C1-type" evidence="1">
    <location>
        <begin position="18"/>
        <end position="65"/>
    </location>
</feature>
<comment type="caution">
    <text evidence="2">The sequence shown here is derived from an EMBL/GenBank/DDBJ whole genome shotgun (WGS) entry which is preliminary data.</text>
</comment>
<evidence type="ECO:0000313" key="3">
    <source>
        <dbReference type="Proteomes" id="UP000012128"/>
    </source>
</evidence>
<dbReference type="PROSITE" id="PS50943">
    <property type="entry name" value="HTH_CROC1"/>
    <property type="match status" value="1"/>
</dbReference>
<dbReference type="Gene3D" id="1.10.260.40">
    <property type="entry name" value="lambda repressor-like DNA-binding domains"/>
    <property type="match status" value="1"/>
</dbReference>
<dbReference type="CDD" id="cd00093">
    <property type="entry name" value="HTH_XRE"/>
    <property type="match status" value="1"/>
</dbReference>
<protein>
    <submittedName>
        <fullName evidence="2">DNA-binding helix-turn-helix protein</fullName>
    </submittedName>
</protein>
<evidence type="ECO:0000313" key="2">
    <source>
        <dbReference type="EMBL" id="EMM83872.1"/>
    </source>
</evidence>
<dbReference type="GO" id="GO:0003677">
    <property type="term" value="F:DNA binding"/>
    <property type="evidence" value="ECO:0007669"/>
    <property type="project" value="UniProtKB-KW"/>
</dbReference>
<gene>
    <name evidence="2" type="ORF">LEP1GSC037_0365</name>
</gene>
<reference evidence="2 3" key="1">
    <citation type="submission" date="2013-01" db="EMBL/GenBank/DDBJ databases">
        <authorList>
            <person name="Harkins D.M."/>
            <person name="Durkin A.S."/>
            <person name="Brinkac L.M."/>
            <person name="Haft D.H."/>
            <person name="Selengut J.D."/>
            <person name="Sanka R."/>
            <person name="DePew J."/>
            <person name="Purushe J."/>
            <person name="Hospenthal D.R."/>
            <person name="Murray C.K."/>
            <person name="Pimentel G."/>
            <person name="Wasfy M."/>
            <person name="Parker T."/>
            <person name="Miller R.S."/>
            <person name="Vinetz J.M."/>
            <person name="Sutton G.G."/>
            <person name="Nierman W.C."/>
            <person name="Fouts D.E."/>
        </authorList>
    </citation>
    <scope>NUCLEOTIDE SEQUENCE [LARGE SCALE GENOMIC DNA]</scope>
    <source>
        <strain evidence="2 3">2006001854</strain>
    </source>
</reference>
<sequence>MKSPRLRIKYIRTEGLGRKYNQDEFASTIYLSQSQLSKIENEENDVTEQTAYIIQNVHGYNMNWIINGKGPMNYFGEEKKEGKLNLRFEEINHIYRNVLRYPKSKETIEAYFKIKDIHRLAIDQIILGLLSDN</sequence>
<keyword evidence="2" id="KW-0238">DNA-binding</keyword>
<dbReference type="EMBL" id="AFLW02000037">
    <property type="protein sequence ID" value="EMM83872.1"/>
    <property type="molecule type" value="Genomic_DNA"/>
</dbReference>